<sequence length="11" mass="1256">NCIVSCERVSF</sequence>
<protein>
    <submittedName>
        <fullName evidence="1">Uncharacterized protein</fullName>
    </submittedName>
</protein>
<organism evidence="1 2">
    <name type="scientific">Cephalotus follicularis</name>
    <name type="common">Albany pitcher plant</name>
    <dbReference type="NCBI Taxonomy" id="3775"/>
    <lineage>
        <taxon>Eukaryota</taxon>
        <taxon>Viridiplantae</taxon>
        <taxon>Streptophyta</taxon>
        <taxon>Embryophyta</taxon>
        <taxon>Tracheophyta</taxon>
        <taxon>Spermatophyta</taxon>
        <taxon>Magnoliopsida</taxon>
        <taxon>eudicotyledons</taxon>
        <taxon>Gunneridae</taxon>
        <taxon>Pentapetalae</taxon>
        <taxon>rosids</taxon>
        <taxon>fabids</taxon>
        <taxon>Oxalidales</taxon>
        <taxon>Cephalotaceae</taxon>
        <taxon>Cephalotus</taxon>
    </lineage>
</organism>
<accession>A0A1Q3ATN5</accession>
<name>A0A1Q3ATN5_CEPFO</name>
<proteinExistence type="predicted"/>
<gene>
    <name evidence="1" type="ORF">CFOL_v3_02639</name>
</gene>
<dbReference type="EMBL" id="BDDD01000098">
    <property type="protein sequence ID" value="GAV59107.1"/>
    <property type="molecule type" value="Genomic_DNA"/>
</dbReference>
<reference evidence="2" key="1">
    <citation type="submission" date="2016-04" db="EMBL/GenBank/DDBJ databases">
        <title>Cephalotus genome sequencing.</title>
        <authorList>
            <person name="Fukushima K."/>
            <person name="Hasebe M."/>
            <person name="Fang X."/>
        </authorList>
    </citation>
    <scope>NUCLEOTIDE SEQUENCE [LARGE SCALE GENOMIC DNA]</scope>
    <source>
        <strain evidence="2">cv. St1</strain>
    </source>
</reference>
<keyword evidence="2" id="KW-1185">Reference proteome</keyword>
<evidence type="ECO:0000313" key="2">
    <source>
        <dbReference type="Proteomes" id="UP000187406"/>
    </source>
</evidence>
<dbReference type="OrthoDB" id="848707at2759"/>
<evidence type="ECO:0000313" key="1">
    <source>
        <dbReference type="EMBL" id="GAV59107.1"/>
    </source>
</evidence>
<feature type="non-terminal residue" evidence="1">
    <location>
        <position position="1"/>
    </location>
</feature>
<dbReference type="Proteomes" id="UP000187406">
    <property type="component" value="Unassembled WGS sequence"/>
</dbReference>
<comment type="caution">
    <text evidence="1">The sequence shown here is derived from an EMBL/GenBank/DDBJ whole genome shotgun (WGS) entry which is preliminary data.</text>
</comment>